<dbReference type="Pfam" id="PF01145">
    <property type="entry name" value="Band_7"/>
    <property type="match status" value="1"/>
</dbReference>
<dbReference type="InterPro" id="IPR001107">
    <property type="entry name" value="Band_7"/>
</dbReference>
<dbReference type="InterPro" id="IPR058533">
    <property type="entry name" value="Cation_efflux_TM"/>
</dbReference>
<feature type="transmembrane region" description="Helical" evidence="7">
    <location>
        <begin position="217"/>
        <end position="243"/>
    </location>
</feature>
<dbReference type="SUPFAM" id="SSF161111">
    <property type="entry name" value="Cation efflux protein transmembrane domain-like"/>
    <property type="match status" value="1"/>
</dbReference>
<keyword evidence="6 7" id="KW-0472">Membrane</keyword>
<protein>
    <recommendedName>
        <fullName evidence="7">Protein HflK</fullName>
    </recommendedName>
</protein>
<keyword evidence="5 7" id="KW-1133">Transmembrane helix</keyword>
<dbReference type="Gene3D" id="1.20.1510.10">
    <property type="entry name" value="Cation efflux protein transmembrane domain"/>
    <property type="match status" value="1"/>
</dbReference>
<dbReference type="InterPro" id="IPR036013">
    <property type="entry name" value="Band_7/SPFH_dom_sf"/>
</dbReference>
<evidence type="ECO:0000256" key="1">
    <source>
        <dbReference type="ARBA" id="ARBA00004141"/>
    </source>
</evidence>
<evidence type="ECO:0000256" key="6">
    <source>
        <dbReference type="ARBA" id="ARBA00023136"/>
    </source>
</evidence>
<feature type="transmembrane region" description="Helical" evidence="7">
    <location>
        <begin position="38"/>
        <end position="58"/>
    </location>
</feature>
<evidence type="ECO:0000256" key="4">
    <source>
        <dbReference type="ARBA" id="ARBA00022692"/>
    </source>
</evidence>
<comment type="subunit">
    <text evidence="7">HflC and HflK may interact to form a multimeric complex.</text>
</comment>
<dbReference type="GO" id="GO:0008324">
    <property type="term" value="F:monoatomic cation transmembrane transporter activity"/>
    <property type="evidence" value="ECO:0007669"/>
    <property type="project" value="InterPro"/>
</dbReference>
<organism evidence="9 10">
    <name type="scientific">Rhizobium metallidurans</name>
    <dbReference type="NCBI Taxonomy" id="1265931"/>
    <lineage>
        <taxon>Bacteria</taxon>
        <taxon>Pseudomonadati</taxon>
        <taxon>Pseudomonadota</taxon>
        <taxon>Alphaproteobacteria</taxon>
        <taxon>Hyphomicrobiales</taxon>
        <taxon>Rhizobiaceae</taxon>
        <taxon>Rhizobium/Agrobacterium group</taxon>
        <taxon>Rhizobium</taxon>
    </lineage>
</organism>
<feature type="domain" description="Band 7" evidence="8">
    <location>
        <begin position="237"/>
        <end position="399"/>
    </location>
</feature>
<feature type="transmembrane region" description="Helical" evidence="7">
    <location>
        <begin position="70"/>
        <end position="88"/>
    </location>
</feature>
<feature type="transmembrane region" description="Helical" evidence="7">
    <location>
        <begin position="147"/>
        <end position="166"/>
    </location>
</feature>
<evidence type="ECO:0000256" key="7">
    <source>
        <dbReference type="RuleBase" id="RU364113"/>
    </source>
</evidence>
<dbReference type="Proteomes" id="UP000582090">
    <property type="component" value="Unassembled WGS sequence"/>
</dbReference>
<dbReference type="SUPFAM" id="SSF117892">
    <property type="entry name" value="Band 7/SPFH domain"/>
    <property type="match status" value="1"/>
</dbReference>
<keyword evidence="4 7" id="KW-0812">Transmembrane</keyword>
<keyword evidence="9" id="KW-0378">Hydrolase</keyword>
<comment type="subcellular location">
    <subcellularLocation>
        <location evidence="1">Membrane</location>
        <topology evidence="1">Multi-pass membrane protein</topology>
    </subcellularLocation>
    <subcellularLocation>
        <location evidence="2">Membrane</location>
        <topology evidence="2">Single-pass membrane protein</topology>
    </subcellularLocation>
</comment>
<dbReference type="RefSeq" id="WP_183898577.1">
    <property type="nucleotide sequence ID" value="NZ_JACIDW010000001.1"/>
</dbReference>
<dbReference type="NCBIfam" id="TIGR01933">
    <property type="entry name" value="hflK"/>
    <property type="match status" value="1"/>
</dbReference>
<dbReference type="Pfam" id="PF01545">
    <property type="entry name" value="Cation_efflux"/>
    <property type="match status" value="1"/>
</dbReference>
<dbReference type="EMBL" id="JACIDW010000001">
    <property type="protein sequence ID" value="MBB3962874.1"/>
    <property type="molecule type" value="Genomic_DNA"/>
</dbReference>
<dbReference type="InterPro" id="IPR010201">
    <property type="entry name" value="HflK"/>
</dbReference>
<evidence type="ECO:0000259" key="8">
    <source>
        <dbReference type="SMART" id="SM00244"/>
    </source>
</evidence>
<dbReference type="GO" id="GO:0016020">
    <property type="term" value="C:membrane"/>
    <property type="evidence" value="ECO:0007669"/>
    <property type="project" value="UniProtKB-SubCell"/>
</dbReference>
<name>A0A7W6G9L4_9HYPH</name>
<feature type="transmembrane region" description="Helical" evidence="7">
    <location>
        <begin position="7"/>
        <end position="26"/>
    </location>
</feature>
<dbReference type="InterPro" id="IPR050710">
    <property type="entry name" value="Band7/mec-2_domain"/>
</dbReference>
<comment type="function">
    <text evidence="7">HflC and HflK could encode or regulate a protease.</text>
</comment>
<comment type="caution">
    <text evidence="7">Lacks conserved residue(s) required for the propagation of feature annotation.</text>
</comment>
<gene>
    <name evidence="9" type="ORF">GGQ67_000492</name>
</gene>
<feature type="transmembrane region" description="Helical" evidence="7">
    <location>
        <begin position="108"/>
        <end position="127"/>
    </location>
</feature>
<evidence type="ECO:0000256" key="5">
    <source>
        <dbReference type="ARBA" id="ARBA00022989"/>
    </source>
</evidence>
<evidence type="ECO:0000256" key="3">
    <source>
        <dbReference type="ARBA" id="ARBA00006971"/>
    </source>
</evidence>
<keyword evidence="10" id="KW-1185">Reference proteome</keyword>
<dbReference type="PANTHER" id="PTHR43327">
    <property type="entry name" value="STOMATIN-LIKE PROTEIN 2, MITOCHONDRIAL"/>
    <property type="match status" value="1"/>
</dbReference>
<dbReference type="SMART" id="SM00244">
    <property type="entry name" value="PHB"/>
    <property type="match status" value="1"/>
</dbReference>
<evidence type="ECO:0000256" key="2">
    <source>
        <dbReference type="ARBA" id="ARBA00004167"/>
    </source>
</evidence>
<feature type="transmembrane region" description="Helical" evidence="7">
    <location>
        <begin position="172"/>
        <end position="196"/>
    </location>
</feature>
<keyword evidence="9" id="KW-0645">Protease</keyword>
<sequence length="513" mass="55493">MNRKERTIFLTILINGLLVLLKFWLASASGSLSLRSSALHSLTDVAISVFVLVGLFISRREVKAGGRSGTVENWTAIAISVAIFYVGLDIVRDVLNDAPVELRNITTITLASMLTVVITYVVARYKLYVGRQTNSPALTASGYHSQIDIYASIVVVTGLAGAALGLPNLDKAAAAIVAVMIFLSGYQVAASAITALRQHRRVDIEGEAGHSHMPQRGWWRAYGPIVGVLLVMIYMLSGFYVILPGERAVVRRFGQVIEQNDPGLHYRLPAPLERVDIVAVDQVRRMVMPQMQMLSGDENLVSVRASLHFVVSDPVAFVLNVANPADLVMQAGTATLRQVVASEAVDLLLTLDKAAIEKRTAEAMQIVLDRNRSGLRIVGVQLLESAPPPEVAEAFRDVASAREDRNTFVNEALAYRNEVVPLARGEGNKTIQAAAAYTASRTAAATGETASFLSRQAAYAAAPDITRQRLYLEAAEKALAGAYKLILDPRVSPETTDLWLGRPAGMQPFPPAP</sequence>
<dbReference type="InterPro" id="IPR027469">
    <property type="entry name" value="Cation_efflux_TMD_sf"/>
</dbReference>
<dbReference type="GO" id="GO:0008233">
    <property type="term" value="F:peptidase activity"/>
    <property type="evidence" value="ECO:0007669"/>
    <property type="project" value="UniProtKB-KW"/>
</dbReference>
<evidence type="ECO:0000313" key="10">
    <source>
        <dbReference type="Proteomes" id="UP000582090"/>
    </source>
</evidence>
<dbReference type="PANTHER" id="PTHR43327:SF2">
    <property type="entry name" value="MODULATOR OF FTSH PROTEASE HFLK"/>
    <property type="match status" value="1"/>
</dbReference>
<comment type="caution">
    <text evidence="9">The sequence shown here is derived from an EMBL/GenBank/DDBJ whole genome shotgun (WGS) entry which is preliminary data.</text>
</comment>
<evidence type="ECO:0000313" key="9">
    <source>
        <dbReference type="EMBL" id="MBB3962874.1"/>
    </source>
</evidence>
<proteinExistence type="inferred from homology"/>
<dbReference type="Gene3D" id="3.30.479.30">
    <property type="entry name" value="Band 7 domain"/>
    <property type="match status" value="1"/>
</dbReference>
<comment type="similarity">
    <text evidence="3 7">Belongs to the band 7/mec-2 family. HflK subfamily.</text>
</comment>
<dbReference type="AlphaFoldDB" id="A0A7W6G9L4"/>
<accession>A0A7W6G9L4</accession>
<reference evidence="9 10" key="1">
    <citation type="submission" date="2020-08" db="EMBL/GenBank/DDBJ databases">
        <title>Genomic Encyclopedia of Type Strains, Phase IV (KMG-IV): sequencing the most valuable type-strain genomes for metagenomic binning, comparative biology and taxonomic classification.</title>
        <authorList>
            <person name="Goeker M."/>
        </authorList>
    </citation>
    <scope>NUCLEOTIDE SEQUENCE [LARGE SCALE GENOMIC DNA]</scope>
    <source>
        <strain evidence="9 10">DSM 26575</strain>
    </source>
</reference>
<dbReference type="CDD" id="cd03404">
    <property type="entry name" value="SPFH_HflK"/>
    <property type="match status" value="1"/>
</dbReference>
<dbReference type="GO" id="GO:0006508">
    <property type="term" value="P:proteolysis"/>
    <property type="evidence" value="ECO:0007669"/>
    <property type="project" value="UniProtKB-KW"/>
</dbReference>